<keyword evidence="4" id="KW-1185">Reference proteome</keyword>
<evidence type="ECO:0000313" key="4">
    <source>
        <dbReference type="Proteomes" id="UP001501074"/>
    </source>
</evidence>
<evidence type="ECO:0000313" key="3">
    <source>
        <dbReference type="EMBL" id="GAA3626538.1"/>
    </source>
</evidence>
<gene>
    <name evidence="3" type="ORF">GCM10022223_49780</name>
</gene>
<accession>A0ABP7A7I1</accession>
<proteinExistence type="predicted"/>
<feature type="transmembrane region" description="Helical" evidence="2">
    <location>
        <begin position="69"/>
        <end position="87"/>
    </location>
</feature>
<evidence type="ECO:0000256" key="1">
    <source>
        <dbReference type="SAM" id="MobiDB-lite"/>
    </source>
</evidence>
<dbReference type="RefSeq" id="WP_231484805.1">
    <property type="nucleotide sequence ID" value="NZ_BAAAZO010000009.1"/>
</dbReference>
<dbReference type="Proteomes" id="UP001501074">
    <property type="component" value="Unassembled WGS sequence"/>
</dbReference>
<feature type="transmembrane region" description="Helical" evidence="2">
    <location>
        <begin position="94"/>
        <end position="114"/>
    </location>
</feature>
<keyword evidence="2" id="KW-0472">Membrane</keyword>
<reference evidence="4" key="1">
    <citation type="journal article" date="2019" name="Int. J. Syst. Evol. Microbiol.">
        <title>The Global Catalogue of Microorganisms (GCM) 10K type strain sequencing project: providing services to taxonomists for standard genome sequencing and annotation.</title>
        <authorList>
            <consortium name="The Broad Institute Genomics Platform"/>
            <consortium name="The Broad Institute Genome Sequencing Center for Infectious Disease"/>
            <person name="Wu L."/>
            <person name="Ma J."/>
        </authorList>
    </citation>
    <scope>NUCLEOTIDE SEQUENCE [LARGE SCALE GENOMIC DNA]</scope>
    <source>
        <strain evidence="4">JCM 16902</strain>
    </source>
</reference>
<feature type="transmembrane region" description="Helical" evidence="2">
    <location>
        <begin position="126"/>
        <end position="149"/>
    </location>
</feature>
<protein>
    <submittedName>
        <fullName evidence="3">Uncharacterized protein</fullName>
    </submittedName>
</protein>
<dbReference type="EMBL" id="BAAAZO010000009">
    <property type="protein sequence ID" value="GAA3626538.1"/>
    <property type="molecule type" value="Genomic_DNA"/>
</dbReference>
<feature type="transmembrane region" description="Helical" evidence="2">
    <location>
        <begin position="30"/>
        <end position="49"/>
    </location>
</feature>
<name>A0ABP7A7I1_9ACTN</name>
<comment type="caution">
    <text evidence="3">The sequence shown here is derived from an EMBL/GenBank/DDBJ whole genome shotgun (WGS) entry which is preliminary data.</text>
</comment>
<feature type="region of interest" description="Disordered" evidence="1">
    <location>
        <begin position="1"/>
        <end position="21"/>
    </location>
</feature>
<sequence length="161" mass="16672">MSMIEERPGVPGDSPAPSPATPKLLAGETAALIGPLMLGILLAVAWRLLLPTTESFGDEQETAAAVDGTLAGLGLFVGVVISVVTLFRPGAAPVRRVLVVLITSTIGAAISWGLGDQLGTPHLRALGAAFVWPATTAVVIMVGAILPWTSRRLEHPGRREP</sequence>
<evidence type="ECO:0000256" key="2">
    <source>
        <dbReference type="SAM" id="Phobius"/>
    </source>
</evidence>
<organism evidence="3 4">
    <name type="scientific">Kineosporia mesophila</name>
    <dbReference type="NCBI Taxonomy" id="566012"/>
    <lineage>
        <taxon>Bacteria</taxon>
        <taxon>Bacillati</taxon>
        <taxon>Actinomycetota</taxon>
        <taxon>Actinomycetes</taxon>
        <taxon>Kineosporiales</taxon>
        <taxon>Kineosporiaceae</taxon>
        <taxon>Kineosporia</taxon>
    </lineage>
</organism>
<keyword evidence="2" id="KW-0812">Transmembrane</keyword>
<keyword evidence="2" id="KW-1133">Transmembrane helix</keyword>